<dbReference type="Gramene" id="KQJ87484">
    <property type="protein sequence ID" value="KQJ87484"/>
    <property type="gene ID" value="BRADI_4g11461v3"/>
</dbReference>
<dbReference type="Gramene" id="PNT63097">
    <property type="protein sequence ID" value="PNT63097"/>
    <property type="gene ID" value="BRADI_4g11461v3"/>
</dbReference>
<evidence type="ECO:0000313" key="3">
    <source>
        <dbReference type="EnsemblPlants" id="KQJ87484"/>
    </source>
</evidence>
<dbReference type="EnsemblPlants" id="PNT63097">
    <property type="protein sequence ID" value="PNT63097"/>
    <property type="gene ID" value="BRADI_4g11461v3"/>
</dbReference>
<keyword evidence="1" id="KW-0472">Membrane</keyword>
<evidence type="ECO:0000313" key="4">
    <source>
        <dbReference type="Proteomes" id="UP000008810"/>
    </source>
</evidence>
<accession>A0A0Q3EME8</accession>
<reference evidence="2" key="2">
    <citation type="submission" date="2017-06" db="EMBL/GenBank/DDBJ databases">
        <title>WGS assembly of Brachypodium distachyon.</title>
        <authorList>
            <consortium name="The International Brachypodium Initiative"/>
            <person name="Lucas S."/>
            <person name="Harmon-Smith M."/>
            <person name="Lail K."/>
            <person name="Tice H."/>
            <person name="Grimwood J."/>
            <person name="Bruce D."/>
            <person name="Barry K."/>
            <person name="Shu S."/>
            <person name="Lindquist E."/>
            <person name="Wang M."/>
            <person name="Pitluck S."/>
            <person name="Vogel J.P."/>
            <person name="Garvin D.F."/>
            <person name="Mockler T.C."/>
            <person name="Schmutz J."/>
            <person name="Rokhsar D."/>
            <person name="Bevan M.W."/>
        </authorList>
    </citation>
    <scope>NUCLEOTIDE SEQUENCE</scope>
    <source>
        <strain evidence="2">Bd21</strain>
    </source>
</reference>
<dbReference type="EMBL" id="CM000883">
    <property type="protein sequence ID" value="KQJ87484.1"/>
    <property type="molecule type" value="Genomic_DNA"/>
</dbReference>
<proteinExistence type="predicted"/>
<keyword evidence="1" id="KW-1133">Transmembrane helix</keyword>
<dbReference type="AlphaFoldDB" id="A0A0Q3EME8"/>
<dbReference type="Proteomes" id="UP000008810">
    <property type="component" value="Chromosome 4"/>
</dbReference>
<reference evidence="2 3" key="1">
    <citation type="journal article" date="2010" name="Nature">
        <title>Genome sequencing and analysis of the model grass Brachypodium distachyon.</title>
        <authorList>
            <consortium name="International Brachypodium Initiative"/>
        </authorList>
    </citation>
    <scope>NUCLEOTIDE SEQUENCE [LARGE SCALE GENOMIC DNA]</scope>
    <source>
        <strain evidence="2 3">Bd21</strain>
    </source>
</reference>
<sequence>MLDVAVRGVTVLNVYSAICVIFWAKTPVNTVLKAAMVELPFSVFPILLLIRSVIKLVEQGSCSVDMGATLLLSEIIYIYLLGGMTTIVMFEASKLFVASVTKCIDLHLHEAVVWSFQPSKVFEGHQLQPSRS</sequence>
<evidence type="ECO:0000313" key="2">
    <source>
        <dbReference type="EMBL" id="KQJ87484.1"/>
    </source>
</evidence>
<evidence type="ECO:0000256" key="1">
    <source>
        <dbReference type="SAM" id="Phobius"/>
    </source>
</evidence>
<dbReference type="InParanoid" id="A0A0Q3EME8"/>
<keyword evidence="4" id="KW-1185">Reference proteome</keyword>
<dbReference type="OrthoDB" id="10492870at2759"/>
<dbReference type="EMBL" id="CM000883">
    <property type="protein sequence ID" value="PNT63097.1"/>
    <property type="molecule type" value="Genomic_DNA"/>
</dbReference>
<feature type="transmembrane region" description="Helical" evidence="1">
    <location>
        <begin position="36"/>
        <end position="54"/>
    </location>
</feature>
<reference evidence="3" key="3">
    <citation type="submission" date="2018-08" db="UniProtKB">
        <authorList>
            <consortium name="EnsemblPlants"/>
        </authorList>
    </citation>
    <scope>IDENTIFICATION</scope>
    <source>
        <strain evidence="3">cv. Bd21</strain>
    </source>
</reference>
<name>A0A0Q3EME8_BRADI</name>
<gene>
    <name evidence="2" type="ORF">BRADI_4g11461v3</name>
</gene>
<dbReference type="EnsemblPlants" id="KQJ87484">
    <property type="protein sequence ID" value="KQJ87484"/>
    <property type="gene ID" value="BRADI_4g11461v3"/>
</dbReference>
<protein>
    <submittedName>
        <fullName evidence="2 3">Uncharacterized protein</fullName>
    </submittedName>
</protein>
<organism evidence="2">
    <name type="scientific">Brachypodium distachyon</name>
    <name type="common">Purple false brome</name>
    <name type="synonym">Trachynia distachya</name>
    <dbReference type="NCBI Taxonomy" id="15368"/>
    <lineage>
        <taxon>Eukaryota</taxon>
        <taxon>Viridiplantae</taxon>
        <taxon>Streptophyta</taxon>
        <taxon>Embryophyta</taxon>
        <taxon>Tracheophyta</taxon>
        <taxon>Spermatophyta</taxon>
        <taxon>Magnoliopsida</taxon>
        <taxon>Liliopsida</taxon>
        <taxon>Poales</taxon>
        <taxon>Poaceae</taxon>
        <taxon>BOP clade</taxon>
        <taxon>Pooideae</taxon>
        <taxon>Stipodae</taxon>
        <taxon>Brachypodieae</taxon>
        <taxon>Brachypodium</taxon>
    </lineage>
</organism>
<feature type="transmembrane region" description="Helical" evidence="1">
    <location>
        <begin position="6"/>
        <end position="24"/>
    </location>
</feature>
<feature type="transmembrane region" description="Helical" evidence="1">
    <location>
        <begin position="66"/>
        <end position="90"/>
    </location>
</feature>
<keyword evidence="1" id="KW-0812">Transmembrane</keyword>